<reference evidence="1" key="1">
    <citation type="journal article" date="2021" name="Proc. Natl. Acad. Sci. U.S.A.">
        <title>A Catalog of Tens of Thousands of Viruses from Human Metagenomes Reveals Hidden Associations with Chronic Diseases.</title>
        <authorList>
            <person name="Tisza M.J."/>
            <person name="Buck C.B."/>
        </authorList>
    </citation>
    <scope>NUCLEOTIDE SEQUENCE</scope>
    <source>
        <strain evidence="1">Ct2vX3</strain>
    </source>
</reference>
<accession>A0A8S5PYY1</accession>
<proteinExistence type="predicted"/>
<name>A0A8S5PYY1_9CAUD</name>
<dbReference type="EMBL" id="BK015535">
    <property type="protein sequence ID" value="DAE11715.1"/>
    <property type="molecule type" value="Genomic_DNA"/>
</dbReference>
<sequence>MNGTQSAITHVIKGDKNTKTHKGYGWKLVEDIVQ</sequence>
<organism evidence="1">
    <name type="scientific">Siphoviridae sp. ct2vX3</name>
    <dbReference type="NCBI Taxonomy" id="2825318"/>
    <lineage>
        <taxon>Viruses</taxon>
        <taxon>Duplodnaviria</taxon>
        <taxon>Heunggongvirae</taxon>
        <taxon>Uroviricota</taxon>
        <taxon>Caudoviricetes</taxon>
    </lineage>
</organism>
<evidence type="ECO:0000313" key="1">
    <source>
        <dbReference type="EMBL" id="DAE11715.1"/>
    </source>
</evidence>
<protein>
    <submittedName>
        <fullName evidence="1">Uncharacterized protein</fullName>
    </submittedName>
</protein>